<dbReference type="Pfam" id="PF00149">
    <property type="entry name" value="Metallophos"/>
    <property type="match status" value="1"/>
</dbReference>
<dbReference type="InterPro" id="IPR004843">
    <property type="entry name" value="Calcineurin-like_PHP"/>
</dbReference>
<gene>
    <name evidence="2" type="ORF">JFL75_01200</name>
</gene>
<dbReference type="InterPro" id="IPR029052">
    <property type="entry name" value="Metallo-depent_PP-like"/>
</dbReference>
<dbReference type="GO" id="GO:0016787">
    <property type="term" value="F:hydrolase activity"/>
    <property type="evidence" value="ECO:0007669"/>
    <property type="project" value="InterPro"/>
</dbReference>
<organism evidence="2 3">
    <name type="scientific">Breznakiella homolactica</name>
    <dbReference type="NCBI Taxonomy" id="2798577"/>
    <lineage>
        <taxon>Bacteria</taxon>
        <taxon>Pseudomonadati</taxon>
        <taxon>Spirochaetota</taxon>
        <taxon>Spirochaetia</taxon>
        <taxon>Spirochaetales</taxon>
        <taxon>Breznakiellaceae</taxon>
        <taxon>Breznakiella</taxon>
    </lineage>
</organism>
<dbReference type="EMBL" id="CP067089">
    <property type="protein sequence ID" value="QQO11285.1"/>
    <property type="molecule type" value="Genomic_DNA"/>
</dbReference>
<dbReference type="SUPFAM" id="SSF56300">
    <property type="entry name" value="Metallo-dependent phosphatases"/>
    <property type="match status" value="1"/>
</dbReference>
<dbReference type="InterPro" id="IPR051918">
    <property type="entry name" value="STPP_CPPED1"/>
</dbReference>
<evidence type="ECO:0000313" key="3">
    <source>
        <dbReference type="Proteomes" id="UP000595917"/>
    </source>
</evidence>
<sequence>MVLAAAVPAISCSNDLFGLVSAGDSSERESYRNVFVFPAEAERNISLGSSYSFVVLTDVHITGTNAWKLEQLGPILEENNDAFMVITGDITQSGERQELERFIEIAGTFPVPCFPVIGNHDVYFGNWEVWKELIGSSIYRIDAGDTTLIVLDSANASFGANQLDWLEGQLAAAGKNTFVFTHTNLFTDGSDCLQQITDIRERARFMALLENRCTAMFSGHVHRRILREAGGVRYVTLEDFRSEGTYCRVRVSPEGVSYEFRTITADNPAS</sequence>
<accession>A0A7T8BCN3</accession>
<proteinExistence type="predicted"/>
<protein>
    <submittedName>
        <fullName evidence="2">Metallophosphoesterase</fullName>
    </submittedName>
</protein>
<evidence type="ECO:0000259" key="1">
    <source>
        <dbReference type="Pfam" id="PF00149"/>
    </source>
</evidence>
<reference evidence="2" key="1">
    <citation type="submission" date="2021-01" db="EMBL/GenBank/DDBJ databases">
        <title>Description of Breznakiella homolactica.</title>
        <authorList>
            <person name="Song Y."/>
            <person name="Brune A."/>
        </authorList>
    </citation>
    <scope>NUCLEOTIDE SEQUENCE</scope>
    <source>
        <strain evidence="2">RmG30</strain>
    </source>
</reference>
<dbReference type="PANTHER" id="PTHR43143">
    <property type="entry name" value="METALLOPHOSPHOESTERASE, CALCINEURIN SUPERFAMILY"/>
    <property type="match status" value="1"/>
</dbReference>
<name>A0A7T8BCN3_9SPIR</name>
<dbReference type="PANTHER" id="PTHR43143:SF1">
    <property type="entry name" value="SERINE_THREONINE-PROTEIN PHOSPHATASE CPPED1"/>
    <property type="match status" value="1"/>
</dbReference>
<feature type="domain" description="Calcineurin-like phosphoesterase" evidence="1">
    <location>
        <begin position="52"/>
        <end position="223"/>
    </location>
</feature>
<dbReference type="AlphaFoldDB" id="A0A7T8BCN3"/>
<dbReference type="Gene3D" id="3.60.21.10">
    <property type="match status" value="1"/>
</dbReference>
<dbReference type="KEGG" id="bhc:JFL75_01200"/>
<dbReference type="Proteomes" id="UP000595917">
    <property type="component" value="Chromosome"/>
</dbReference>
<evidence type="ECO:0000313" key="2">
    <source>
        <dbReference type="EMBL" id="QQO11285.1"/>
    </source>
</evidence>
<keyword evidence="3" id="KW-1185">Reference proteome</keyword>